<proteinExistence type="predicted"/>
<dbReference type="EMBL" id="MN739192">
    <property type="protein sequence ID" value="QHS92758.1"/>
    <property type="molecule type" value="Genomic_DNA"/>
</dbReference>
<name>A0A6C0BMX1_9ZZZZ</name>
<reference evidence="1" key="1">
    <citation type="journal article" date="2020" name="Nature">
        <title>Giant virus diversity and host interactions through global metagenomics.</title>
        <authorList>
            <person name="Schulz F."/>
            <person name="Roux S."/>
            <person name="Paez-Espino D."/>
            <person name="Jungbluth S."/>
            <person name="Walsh D.A."/>
            <person name="Denef V.J."/>
            <person name="McMahon K.D."/>
            <person name="Konstantinidis K.T."/>
            <person name="Eloe-Fadrosh E.A."/>
            <person name="Kyrpides N.C."/>
            <person name="Woyke T."/>
        </authorList>
    </citation>
    <scope>NUCLEOTIDE SEQUENCE</scope>
    <source>
        <strain evidence="1">GVMAG-M-3300017651-5</strain>
    </source>
</reference>
<evidence type="ECO:0000313" key="1">
    <source>
        <dbReference type="EMBL" id="QHS92758.1"/>
    </source>
</evidence>
<sequence>MIISLLDHNHPVTYTLTEVILDDSMTMIYSTE</sequence>
<organism evidence="1">
    <name type="scientific">viral metagenome</name>
    <dbReference type="NCBI Taxonomy" id="1070528"/>
    <lineage>
        <taxon>unclassified sequences</taxon>
        <taxon>metagenomes</taxon>
        <taxon>organismal metagenomes</taxon>
    </lineage>
</organism>
<protein>
    <submittedName>
        <fullName evidence="1">Uncharacterized protein</fullName>
    </submittedName>
</protein>
<accession>A0A6C0BMX1</accession>
<dbReference type="AlphaFoldDB" id="A0A6C0BMX1"/>